<proteinExistence type="predicted"/>
<dbReference type="PROSITE" id="PS50088">
    <property type="entry name" value="ANK_REPEAT"/>
    <property type="match status" value="3"/>
</dbReference>
<dbReference type="InterPro" id="IPR002110">
    <property type="entry name" value="Ankyrin_rpt"/>
</dbReference>
<evidence type="ECO:0000256" key="9">
    <source>
        <dbReference type="ARBA" id="ARBA00023028"/>
    </source>
</evidence>
<evidence type="ECO:0000313" key="13">
    <source>
        <dbReference type="EMBL" id="GBL93523.1"/>
    </source>
</evidence>
<comment type="caution">
    <text evidence="13">The sequence shown here is derived from an EMBL/GenBank/DDBJ whole genome shotgun (WGS) entry which is preliminary data.</text>
</comment>
<dbReference type="Pfam" id="PF12796">
    <property type="entry name" value="Ank_2"/>
    <property type="match status" value="2"/>
</dbReference>
<dbReference type="GO" id="GO:0090729">
    <property type="term" value="F:toxin activity"/>
    <property type="evidence" value="ECO:0007669"/>
    <property type="project" value="UniProtKB-KW"/>
</dbReference>
<keyword evidence="11" id="KW-0472">Membrane</keyword>
<keyword evidence="8" id="KW-0677">Repeat</keyword>
<dbReference type="GO" id="GO:0051059">
    <property type="term" value="F:NF-kappaB binding"/>
    <property type="evidence" value="ECO:0007669"/>
    <property type="project" value="TreeGrafter"/>
</dbReference>
<evidence type="ECO:0000313" key="14">
    <source>
        <dbReference type="Proteomes" id="UP000499080"/>
    </source>
</evidence>
<dbReference type="GO" id="GO:0044231">
    <property type="term" value="C:host cell presynaptic membrane"/>
    <property type="evidence" value="ECO:0007669"/>
    <property type="project" value="UniProtKB-KW"/>
</dbReference>
<evidence type="ECO:0000256" key="6">
    <source>
        <dbReference type="ARBA" id="ARBA00022656"/>
    </source>
</evidence>
<keyword evidence="5" id="KW-1052">Target cell membrane</keyword>
<organism evidence="13 14">
    <name type="scientific">Araneus ventricosus</name>
    <name type="common">Orbweaver spider</name>
    <name type="synonym">Epeira ventricosa</name>
    <dbReference type="NCBI Taxonomy" id="182803"/>
    <lineage>
        <taxon>Eukaryota</taxon>
        <taxon>Metazoa</taxon>
        <taxon>Ecdysozoa</taxon>
        <taxon>Arthropoda</taxon>
        <taxon>Chelicerata</taxon>
        <taxon>Arachnida</taxon>
        <taxon>Araneae</taxon>
        <taxon>Araneomorphae</taxon>
        <taxon>Entelegynae</taxon>
        <taxon>Araneoidea</taxon>
        <taxon>Araneidae</taxon>
        <taxon>Araneus</taxon>
    </lineage>
</organism>
<feature type="repeat" description="ANK" evidence="12">
    <location>
        <begin position="150"/>
        <end position="182"/>
    </location>
</feature>
<accession>A0A4Y2BNK3</accession>
<dbReference type="SMART" id="SM00248">
    <property type="entry name" value="ANK"/>
    <property type="match status" value="4"/>
</dbReference>
<dbReference type="GO" id="GO:0044218">
    <property type="term" value="C:other organism cell membrane"/>
    <property type="evidence" value="ECO:0007669"/>
    <property type="project" value="UniProtKB-KW"/>
</dbReference>
<keyword evidence="6" id="KW-0800">Toxin</keyword>
<gene>
    <name evidence="13" type="primary">ANKRD18A</name>
    <name evidence="13" type="ORF">AVEN_59711_1</name>
</gene>
<evidence type="ECO:0000256" key="4">
    <source>
        <dbReference type="ARBA" id="ARBA00022525"/>
    </source>
</evidence>
<evidence type="ECO:0000256" key="11">
    <source>
        <dbReference type="ARBA" id="ARBA00023298"/>
    </source>
</evidence>
<name>A0A4Y2BNK3_ARAVE</name>
<evidence type="ECO:0000256" key="7">
    <source>
        <dbReference type="ARBA" id="ARBA00022699"/>
    </source>
</evidence>
<dbReference type="InterPro" id="IPR051070">
    <property type="entry name" value="NF-kappa-B_inhibitor"/>
</dbReference>
<keyword evidence="7" id="KW-0528">Neurotoxin</keyword>
<dbReference type="GO" id="GO:0071356">
    <property type="term" value="P:cellular response to tumor necrosis factor"/>
    <property type="evidence" value="ECO:0007669"/>
    <property type="project" value="TreeGrafter"/>
</dbReference>
<dbReference type="PROSITE" id="PS50297">
    <property type="entry name" value="ANK_REP_REGION"/>
    <property type="match status" value="3"/>
</dbReference>
<evidence type="ECO:0000256" key="1">
    <source>
        <dbReference type="ARBA" id="ARBA00004175"/>
    </source>
</evidence>
<dbReference type="EMBL" id="BGPR01000094">
    <property type="protein sequence ID" value="GBL93523.1"/>
    <property type="molecule type" value="Genomic_DNA"/>
</dbReference>
<evidence type="ECO:0000256" key="10">
    <source>
        <dbReference type="ARBA" id="ARBA00023043"/>
    </source>
</evidence>
<keyword evidence="11" id="KW-1053">Target membrane</keyword>
<evidence type="ECO:0000256" key="2">
    <source>
        <dbReference type="ARBA" id="ARBA00004613"/>
    </source>
</evidence>
<keyword evidence="14" id="KW-1185">Reference proteome</keyword>
<feature type="repeat" description="ANK" evidence="12">
    <location>
        <begin position="35"/>
        <end position="69"/>
    </location>
</feature>
<evidence type="ECO:0000256" key="5">
    <source>
        <dbReference type="ARBA" id="ARBA00022537"/>
    </source>
</evidence>
<reference evidence="13 14" key="1">
    <citation type="journal article" date="2019" name="Sci. Rep.">
        <title>Orb-weaving spider Araneus ventricosus genome elucidates the spidroin gene catalogue.</title>
        <authorList>
            <person name="Kono N."/>
            <person name="Nakamura H."/>
            <person name="Ohtoshi R."/>
            <person name="Moran D.A.P."/>
            <person name="Shinohara A."/>
            <person name="Yoshida Y."/>
            <person name="Fujiwara M."/>
            <person name="Mori M."/>
            <person name="Tomita M."/>
            <person name="Arakawa K."/>
        </authorList>
    </citation>
    <scope>NUCLEOTIDE SEQUENCE [LARGE SCALE GENOMIC DNA]</scope>
</reference>
<evidence type="ECO:0000256" key="3">
    <source>
        <dbReference type="ARBA" id="ARBA00022483"/>
    </source>
</evidence>
<comment type="subcellular location">
    <subcellularLocation>
        <location evidence="2">Secreted</location>
    </subcellularLocation>
    <subcellularLocation>
        <location evidence="1">Target cell membrane</location>
    </subcellularLocation>
</comment>
<dbReference type="OrthoDB" id="9995210at2759"/>
<keyword evidence="3" id="KW-0268">Exocytosis</keyword>
<dbReference type="InterPro" id="IPR036770">
    <property type="entry name" value="Ankyrin_rpt-contain_sf"/>
</dbReference>
<feature type="repeat" description="ANK" evidence="12">
    <location>
        <begin position="70"/>
        <end position="102"/>
    </location>
</feature>
<dbReference type="AlphaFoldDB" id="A0A4Y2BNK3"/>
<dbReference type="PANTHER" id="PTHR46680:SF3">
    <property type="entry name" value="NF-KAPPA-B INHIBITOR CACTUS"/>
    <property type="match status" value="1"/>
</dbReference>
<dbReference type="Gene3D" id="1.25.40.20">
    <property type="entry name" value="Ankyrin repeat-containing domain"/>
    <property type="match status" value="3"/>
</dbReference>
<dbReference type="GO" id="GO:0005829">
    <property type="term" value="C:cytosol"/>
    <property type="evidence" value="ECO:0007669"/>
    <property type="project" value="TreeGrafter"/>
</dbReference>
<sequence length="458" mass="51910">MDDYIECPLHWLVSTDDFYRQFQARLEDPNERDAMDYTLLHVAAQSPVVNSRIVQLLLKRGANVDSTTPDGHTPLHFAVCSRKRDTVVALIKAGASVNSKDLWGRTALHFSVCKGQSYSPIPVLNTDCDMWIVERLLCHPKTRLDPEDQLGETPLVWAVKERNSDAVRALLKKGANPNIHNIGKRTALHEALSVQNPRINIVFALLTYGAGVYCEDILRQTPVDVLVSKVRDKRTLAFAAACVWLIAFRYHIRECLKRKLKQIPGLYNYLNECCKEVTVMKKLIIYENVTLHDFALDCFQGRDGDSVLKIYIPVVEILLSGLCRKYFDFIFCRLSVPDLCLVLVRTSGSLSSLDLVPAEFLTSASTGLFWYPRLGWETSLFPHLNSGKSDVSQPNREYQNRPLNGMGFGRYNAPVEKQRPDYHSTAVPRATTWVNSSVAQHFVAHCDNLPKTILQFVW</sequence>
<dbReference type="GO" id="GO:0005576">
    <property type="term" value="C:extracellular region"/>
    <property type="evidence" value="ECO:0007669"/>
    <property type="project" value="UniProtKB-SubCell"/>
</dbReference>
<keyword evidence="10 12" id="KW-0040">ANK repeat</keyword>
<evidence type="ECO:0000256" key="8">
    <source>
        <dbReference type="ARBA" id="ARBA00022737"/>
    </source>
</evidence>
<dbReference type="PANTHER" id="PTHR46680">
    <property type="entry name" value="NF-KAPPA-B INHIBITOR ALPHA"/>
    <property type="match status" value="1"/>
</dbReference>
<evidence type="ECO:0000256" key="12">
    <source>
        <dbReference type="PROSITE-ProRule" id="PRU00023"/>
    </source>
</evidence>
<protein>
    <submittedName>
        <fullName evidence="13">Ankyrin repeat domain-containing protein 18A</fullName>
    </submittedName>
</protein>
<dbReference type="Proteomes" id="UP000499080">
    <property type="component" value="Unassembled WGS sequence"/>
</dbReference>
<dbReference type="GO" id="GO:0006887">
    <property type="term" value="P:exocytosis"/>
    <property type="evidence" value="ECO:0007669"/>
    <property type="project" value="UniProtKB-KW"/>
</dbReference>
<dbReference type="SUPFAM" id="SSF48403">
    <property type="entry name" value="Ankyrin repeat"/>
    <property type="match status" value="1"/>
</dbReference>
<keyword evidence="4" id="KW-0964">Secreted</keyword>
<keyword evidence="9" id="KW-0638">Presynaptic neurotoxin</keyword>